<accession>A0A0L0EXV9</accession>
<proteinExistence type="predicted"/>
<dbReference type="Proteomes" id="UP000054560">
    <property type="component" value="Unassembled WGS sequence"/>
</dbReference>
<gene>
    <name evidence="1" type="ORF">SARC_18238</name>
</gene>
<dbReference type="RefSeq" id="XP_014143157.1">
    <property type="nucleotide sequence ID" value="XM_014287682.1"/>
</dbReference>
<dbReference type="EMBL" id="KQ256332">
    <property type="protein sequence ID" value="KNC69255.1"/>
    <property type="molecule type" value="Genomic_DNA"/>
</dbReference>
<name>A0A0L0EXV9_9EUKA</name>
<feature type="non-terminal residue" evidence="1">
    <location>
        <position position="1"/>
    </location>
</feature>
<sequence length="50" mass="5542">LKDLEHEESMYNAGWSLGKEKMGDVPDFAKGIWDTNVTSTCLPACIDVLL</sequence>
<dbReference type="OrthoDB" id="407774at2759"/>
<protein>
    <submittedName>
        <fullName evidence="1">Uncharacterized protein</fullName>
    </submittedName>
</protein>
<dbReference type="AlphaFoldDB" id="A0A0L0EXV9"/>
<evidence type="ECO:0000313" key="1">
    <source>
        <dbReference type="EMBL" id="KNC69255.1"/>
    </source>
</evidence>
<keyword evidence="2" id="KW-1185">Reference proteome</keyword>
<organism evidence="1 2">
    <name type="scientific">Sphaeroforma arctica JP610</name>
    <dbReference type="NCBI Taxonomy" id="667725"/>
    <lineage>
        <taxon>Eukaryota</taxon>
        <taxon>Ichthyosporea</taxon>
        <taxon>Ichthyophonida</taxon>
        <taxon>Sphaeroforma</taxon>
    </lineage>
</organism>
<reference evidence="1 2" key="1">
    <citation type="submission" date="2011-02" db="EMBL/GenBank/DDBJ databases">
        <title>The Genome Sequence of Sphaeroforma arctica JP610.</title>
        <authorList>
            <consortium name="The Broad Institute Genome Sequencing Platform"/>
            <person name="Russ C."/>
            <person name="Cuomo C."/>
            <person name="Young S.K."/>
            <person name="Zeng Q."/>
            <person name="Gargeya S."/>
            <person name="Alvarado L."/>
            <person name="Berlin A."/>
            <person name="Chapman S.B."/>
            <person name="Chen Z."/>
            <person name="Freedman E."/>
            <person name="Gellesch M."/>
            <person name="Goldberg J."/>
            <person name="Griggs A."/>
            <person name="Gujja S."/>
            <person name="Heilman E."/>
            <person name="Heiman D."/>
            <person name="Howarth C."/>
            <person name="Mehta T."/>
            <person name="Neiman D."/>
            <person name="Pearson M."/>
            <person name="Roberts A."/>
            <person name="Saif S."/>
            <person name="Shea T."/>
            <person name="Shenoy N."/>
            <person name="Sisk P."/>
            <person name="Stolte C."/>
            <person name="Sykes S."/>
            <person name="White J."/>
            <person name="Yandava C."/>
            <person name="Burger G."/>
            <person name="Gray M.W."/>
            <person name="Holland P.W.H."/>
            <person name="King N."/>
            <person name="Lang F.B.F."/>
            <person name="Roger A.J."/>
            <person name="Ruiz-Trillo I."/>
            <person name="Haas B."/>
            <person name="Nusbaum C."/>
            <person name="Birren B."/>
        </authorList>
    </citation>
    <scope>NUCLEOTIDE SEQUENCE [LARGE SCALE GENOMIC DNA]</scope>
    <source>
        <strain evidence="1 2">JP610</strain>
    </source>
</reference>
<evidence type="ECO:0000313" key="2">
    <source>
        <dbReference type="Proteomes" id="UP000054560"/>
    </source>
</evidence>
<dbReference type="GeneID" id="25918742"/>